<organism evidence="1 2">
    <name type="scientific">Tothia fuscella</name>
    <dbReference type="NCBI Taxonomy" id="1048955"/>
    <lineage>
        <taxon>Eukaryota</taxon>
        <taxon>Fungi</taxon>
        <taxon>Dikarya</taxon>
        <taxon>Ascomycota</taxon>
        <taxon>Pezizomycotina</taxon>
        <taxon>Dothideomycetes</taxon>
        <taxon>Pleosporomycetidae</taxon>
        <taxon>Venturiales</taxon>
        <taxon>Cylindrosympodiaceae</taxon>
        <taxon>Tothia</taxon>
    </lineage>
</organism>
<evidence type="ECO:0000313" key="1">
    <source>
        <dbReference type="EMBL" id="KAF2429749.1"/>
    </source>
</evidence>
<dbReference type="AlphaFoldDB" id="A0A9P4NR23"/>
<sequence>MPEIDNKERMKTIIVASDPIASSYSQFNQYRIHILSSTSFIRPYTMCRRLWRYRSCQHYQRLWRPGPRSCPRAIRENARSRGHREIKCSLAYQTFTQSVNMTCQRAQCRRDFKVSRGFICCQCKWRNQIGQTQCHGPPDRHEPVTDIWTVRSNTQYSHSVCHTNCWPRQFDP</sequence>
<dbReference type="OrthoDB" id="10513932at2759"/>
<keyword evidence="2" id="KW-1185">Reference proteome</keyword>
<protein>
    <submittedName>
        <fullName evidence="1">Uncharacterized protein</fullName>
    </submittedName>
</protein>
<comment type="caution">
    <text evidence="1">The sequence shown here is derived from an EMBL/GenBank/DDBJ whole genome shotgun (WGS) entry which is preliminary data.</text>
</comment>
<reference evidence="1" key="1">
    <citation type="journal article" date="2020" name="Stud. Mycol.">
        <title>101 Dothideomycetes genomes: a test case for predicting lifestyles and emergence of pathogens.</title>
        <authorList>
            <person name="Haridas S."/>
            <person name="Albert R."/>
            <person name="Binder M."/>
            <person name="Bloem J."/>
            <person name="Labutti K."/>
            <person name="Salamov A."/>
            <person name="Andreopoulos B."/>
            <person name="Baker S."/>
            <person name="Barry K."/>
            <person name="Bills G."/>
            <person name="Bluhm B."/>
            <person name="Cannon C."/>
            <person name="Castanera R."/>
            <person name="Culley D."/>
            <person name="Daum C."/>
            <person name="Ezra D."/>
            <person name="Gonzalez J."/>
            <person name="Henrissat B."/>
            <person name="Kuo A."/>
            <person name="Liang C."/>
            <person name="Lipzen A."/>
            <person name="Lutzoni F."/>
            <person name="Magnuson J."/>
            <person name="Mondo S."/>
            <person name="Nolan M."/>
            <person name="Ohm R."/>
            <person name="Pangilinan J."/>
            <person name="Park H.-J."/>
            <person name="Ramirez L."/>
            <person name="Alfaro M."/>
            <person name="Sun H."/>
            <person name="Tritt A."/>
            <person name="Yoshinaga Y."/>
            <person name="Zwiers L.-H."/>
            <person name="Turgeon B."/>
            <person name="Goodwin S."/>
            <person name="Spatafora J."/>
            <person name="Crous P."/>
            <person name="Grigoriev I."/>
        </authorList>
    </citation>
    <scope>NUCLEOTIDE SEQUENCE</scope>
    <source>
        <strain evidence="1">CBS 130266</strain>
    </source>
</reference>
<evidence type="ECO:0000313" key="2">
    <source>
        <dbReference type="Proteomes" id="UP000800235"/>
    </source>
</evidence>
<dbReference type="Proteomes" id="UP000800235">
    <property type="component" value="Unassembled WGS sequence"/>
</dbReference>
<accession>A0A9P4NR23</accession>
<dbReference type="EMBL" id="MU007044">
    <property type="protein sequence ID" value="KAF2429749.1"/>
    <property type="molecule type" value="Genomic_DNA"/>
</dbReference>
<name>A0A9P4NR23_9PEZI</name>
<proteinExistence type="predicted"/>
<gene>
    <name evidence="1" type="ORF">EJ08DRAFT_266978</name>
</gene>